<reference evidence="3" key="1">
    <citation type="journal article" date="2023" name="PLoS Negl. Trop. Dis.">
        <title>A genome sequence for Biomphalaria pfeifferi, the major vector snail for the human-infecting parasite Schistosoma mansoni.</title>
        <authorList>
            <person name="Bu L."/>
            <person name="Lu L."/>
            <person name="Laidemitt M.R."/>
            <person name="Zhang S.M."/>
            <person name="Mutuku M."/>
            <person name="Mkoji G."/>
            <person name="Steinauer M."/>
            <person name="Loker E.S."/>
        </authorList>
    </citation>
    <scope>NUCLEOTIDE SEQUENCE</scope>
    <source>
        <strain evidence="3">KasaAsao</strain>
    </source>
</reference>
<feature type="compositionally biased region" description="Basic and acidic residues" evidence="2">
    <location>
        <begin position="1232"/>
        <end position="1264"/>
    </location>
</feature>
<comment type="caution">
    <text evidence="3">The sequence shown here is derived from an EMBL/GenBank/DDBJ whole genome shotgun (WGS) entry which is preliminary data.</text>
</comment>
<sequence length="1514" mass="169038">MADDQKICLQNDKTTFDSVTISQKDFSLQNDDLSFTLDNVKDIHYLSKGGEFIVNNTAECVSKTLAADSETSGDSSKVRHVFSHVGDERSQLETFFNSDNNEEDNNILSGQNSKRLKLQIPQICFYNNSNNNSFHAIHAVSPQTCENPSPEGKRKRIQHDYRRLSSSGYVDDYEKGKDTRFTSPTDADILPISPGRSKSVSPRTKSPVQSLKISLHSSEQIAINKAEKVKEIETKAISLQAHKLPISNSDLPDKTLSELPINNKKHHHHHHHSHHHHQGNHKKHSAKKRESPDDNLDGERELLQLSPLKILIRDPLKAASKSAGACLVDDKGKNSSNHTSSNSCTSSAASRISDNAPAADSNVNADCALHIHSHSIVSDSTAEVETPKSLPSEENKNQVENPTQLSLHNPLGSQEGMKVSLDVSQEQKMIPLEPSGHIIETKTELFFKEESVSDITSNSLHKLHSHAIKTDVFNNEQKTLVKLEVQDSQNSSLTAEIKCDTFASKQLASHCKNSLSNTTAIEQHSSEMNKKPDDKKMKASMSNGDSKHVCNKPVDSSNKEKQHKHLSSKSEQSKCESGSHHSDKHKSNLSREHSSTKSSSSSSRSHSSKTSKDHKHSNYRSSRSRESRGVQTDLYLAHDPVMPKEGPMTYSQSLYRLNSGTDYFLDIIQPRFRKYMYVERHTNGGAFVLHAYHDELAEMDSKTLEEFVDHYFDLVFGEVVEGESRFVMGIVHSASRPMPDFLDYLVDHYPHLSVKTGNKGKSDIETTTLEKFREQIDQTYKGGVFRGGGLDQVSLVGKVNEEAGDFFPELLDTLESDAFIRAVTPWGRLSKVKMASRKESDDGPILWTRPGEQMIPPAEMSKSPLKRKRGANELKNLHYLPRASEPREFLFEDRTRCHADHVDHGPERRTTAAVGMLKAVYKRGDNDEFHPPEGRVVKDVICFHPGDFLQLSDLLQLDLHEPPVSQCVTWVEEAKLNQLSRDGIRYARIQLRDNDIYFIPRNVIHQFRSVSAVTSIAWHIRLQTYYKHLLQSEETKVSEDTLDRPVKCELEEDIVRSHSSPVKDKGASSVTNSQAILSDLKTPDKHKNHGVTKKLDKSDRPSPDDKLKFTKEEQPKVSHLEKQKVSNEDKLKVVSKSSKETSRKDKQSSRSEKVHSSSKSKTSSDSDKKKTLTNGESTSLSDKSAKHKLPDLIKDHKSSGHVKIKLGSDDKQNCQDRETQKIIKTNCSSDKTLIRSDSKKDSSSKTTKPESPAKKDKHSSDKFSKTSSTSSKSSDRKKSEHNSVKSSSDHKTKPSSSSDKHRSDKHIISCHSKDHTKSLHHGQAKESKDEPSCKDNDDTSQRNKNDLSLGDKDNLSPQNIDEKPSITNGFNLPLDKETETSAEVTPVQRIAHVSQPSNEKVDVIMSTSEPGSLPNSGAMQPGECISPPSTVILDCKASFVPPTTYGSGDPIRCDSETIAEKTVNEADSAETKKRKHLPEDPCDEGIPYKISKSQDSLIPQMTSSEVNMTPHSSL</sequence>
<feature type="region of interest" description="Disordered" evidence="2">
    <location>
        <begin position="1460"/>
        <end position="1514"/>
    </location>
</feature>
<feature type="region of interest" description="Disordered" evidence="2">
    <location>
        <begin position="264"/>
        <end position="297"/>
    </location>
</feature>
<feature type="compositionally biased region" description="Polar residues" evidence="2">
    <location>
        <begin position="1222"/>
        <end position="1231"/>
    </location>
</feature>
<feature type="region of interest" description="Disordered" evidence="2">
    <location>
        <begin position="167"/>
        <end position="212"/>
    </location>
</feature>
<feature type="compositionally biased region" description="Polar residues" evidence="2">
    <location>
        <begin position="1406"/>
        <end position="1418"/>
    </location>
</feature>
<feature type="compositionally biased region" description="Polar residues" evidence="2">
    <location>
        <begin position="398"/>
        <end position="407"/>
    </location>
</feature>
<dbReference type="InterPro" id="IPR026306">
    <property type="entry name" value="RSBN1/Dpy-2/CEP530"/>
</dbReference>
<feature type="region of interest" description="Disordered" evidence="2">
    <location>
        <begin position="1055"/>
        <end position="1400"/>
    </location>
</feature>
<feature type="compositionally biased region" description="Polar residues" evidence="2">
    <location>
        <begin position="196"/>
        <end position="212"/>
    </location>
</feature>
<feature type="compositionally biased region" description="Basic residues" evidence="2">
    <location>
        <begin position="606"/>
        <end position="618"/>
    </location>
</feature>
<evidence type="ECO:0000256" key="1">
    <source>
        <dbReference type="ARBA" id="ARBA00010560"/>
    </source>
</evidence>
<feature type="compositionally biased region" description="Basic and acidic residues" evidence="2">
    <location>
        <begin position="1206"/>
        <end position="1221"/>
    </location>
</feature>
<feature type="region of interest" description="Disordered" evidence="2">
    <location>
        <begin position="519"/>
        <end position="640"/>
    </location>
</feature>
<feature type="compositionally biased region" description="Low complexity" evidence="2">
    <location>
        <begin position="334"/>
        <end position="349"/>
    </location>
</feature>
<protein>
    <submittedName>
        <fullName evidence="3">Vitellogenin-2</fullName>
    </submittedName>
</protein>
<feature type="compositionally biased region" description="Basic and acidic residues" evidence="2">
    <location>
        <begin position="1055"/>
        <end position="1066"/>
    </location>
</feature>
<feature type="compositionally biased region" description="Low complexity" evidence="2">
    <location>
        <begin position="596"/>
        <end position="605"/>
    </location>
</feature>
<dbReference type="GO" id="GO:0005634">
    <property type="term" value="C:nucleus"/>
    <property type="evidence" value="ECO:0007669"/>
    <property type="project" value="InterPro"/>
</dbReference>
<dbReference type="Proteomes" id="UP001233172">
    <property type="component" value="Unassembled WGS sequence"/>
</dbReference>
<accession>A0AAD8EWS5</accession>
<feature type="compositionally biased region" description="Polar residues" evidence="2">
    <location>
        <begin position="1491"/>
        <end position="1514"/>
    </location>
</feature>
<evidence type="ECO:0000256" key="2">
    <source>
        <dbReference type="SAM" id="MobiDB-lite"/>
    </source>
</evidence>
<name>A0AAD8EWS5_BIOPF</name>
<feature type="compositionally biased region" description="Basic residues" evidence="2">
    <location>
        <begin position="264"/>
        <end position="287"/>
    </location>
</feature>
<feature type="compositionally biased region" description="Basic and acidic residues" evidence="2">
    <location>
        <begin position="571"/>
        <end position="595"/>
    </location>
</feature>
<proteinExistence type="inferred from homology"/>
<feature type="region of interest" description="Disordered" evidence="2">
    <location>
        <begin position="841"/>
        <end position="866"/>
    </location>
</feature>
<feature type="compositionally biased region" description="Basic and acidic residues" evidence="2">
    <location>
        <begin position="524"/>
        <end position="537"/>
    </location>
</feature>
<dbReference type="PANTHER" id="PTHR13354:SF11">
    <property type="entry name" value="LYSINE-SPECIFIC DEMETHYLASE 9"/>
    <property type="match status" value="1"/>
</dbReference>
<dbReference type="PANTHER" id="PTHR13354">
    <property type="entry name" value="ROUND SPERMATID BASIC PROTEIN 1"/>
    <property type="match status" value="1"/>
</dbReference>
<feature type="compositionally biased region" description="Basic and acidic residues" evidence="2">
    <location>
        <begin position="288"/>
        <end position="297"/>
    </location>
</feature>
<evidence type="ECO:0000313" key="4">
    <source>
        <dbReference type="Proteomes" id="UP001233172"/>
    </source>
</evidence>
<feature type="compositionally biased region" description="Basic and acidic residues" evidence="2">
    <location>
        <begin position="1093"/>
        <end position="1155"/>
    </location>
</feature>
<evidence type="ECO:0000313" key="3">
    <source>
        <dbReference type="EMBL" id="KAK0043322.1"/>
    </source>
</evidence>
<gene>
    <name evidence="3" type="ORF">Bpfe_027223</name>
</gene>
<reference evidence="3" key="2">
    <citation type="submission" date="2023-04" db="EMBL/GenBank/DDBJ databases">
        <authorList>
            <person name="Bu L."/>
            <person name="Lu L."/>
            <person name="Laidemitt M.R."/>
            <person name="Zhang S.M."/>
            <person name="Mutuku M."/>
            <person name="Mkoji G."/>
            <person name="Steinauer M."/>
            <person name="Loker E.S."/>
        </authorList>
    </citation>
    <scope>NUCLEOTIDE SEQUENCE</scope>
    <source>
        <strain evidence="3">KasaAsao</strain>
        <tissue evidence="3">Whole Snail</tissue>
    </source>
</reference>
<feature type="compositionally biased region" description="Polar residues" evidence="2">
    <location>
        <begin position="1172"/>
        <end position="1182"/>
    </location>
</feature>
<feature type="region of interest" description="Disordered" evidence="2">
    <location>
        <begin position="327"/>
        <end position="349"/>
    </location>
</feature>
<keyword evidence="4" id="KW-1185">Reference proteome</keyword>
<organism evidence="3 4">
    <name type="scientific">Biomphalaria pfeifferi</name>
    <name type="common">Bloodfluke planorb</name>
    <name type="synonym">Freshwater snail</name>
    <dbReference type="NCBI Taxonomy" id="112525"/>
    <lineage>
        <taxon>Eukaryota</taxon>
        <taxon>Metazoa</taxon>
        <taxon>Spiralia</taxon>
        <taxon>Lophotrochozoa</taxon>
        <taxon>Mollusca</taxon>
        <taxon>Gastropoda</taxon>
        <taxon>Heterobranchia</taxon>
        <taxon>Euthyneura</taxon>
        <taxon>Panpulmonata</taxon>
        <taxon>Hygrophila</taxon>
        <taxon>Lymnaeoidea</taxon>
        <taxon>Planorbidae</taxon>
        <taxon>Biomphalaria</taxon>
    </lineage>
</organism>
<dbReference type="EMBL" id="JASAOG010000219">
    <property type="protein sequence ID" value="KAK0043322.1"/>
    <property type="molecule type" value="Genomic_DNA"/>
</dbReference>
<feature type="compositionally biased region" description="Basic and acidic residues" evidence="2">
    <location>
        <begin position="1188"/>
        <end position="1198"/>
    </location>
</feature>
<feature type="region of interest" description="Disordered" evidence="2">
    <location>
        <begin position="1406"/>
        <end position="1425"/>
    </location>
</feature>
<comment type="similarity">
    <text evidence="1">Belongs to the round spermatid basic protein 1 family.</text>
</comment>
<feature type="compositionally biased region" description="Basic and acidic residues" evidence="2">
    <location>
        <begin position="1273"/>
        <end position="1364"/>
    </location>
</feature>
<feature type="region of interest" description="Disordered" evidence="2">
    <location>
        <begin position="377"/>
        <end position="414"/>
    </location>
</feature>